<dbReference type="SUPFAM" id="SSF52833">
    <property type="entry name" value="Thioredoxin-like"/>
    <property type="match status" value="1"/>
</dbReference>
<feature type="transmembrane region" description="Helical" evidence="1">
    <location>
        <begin position="12"/>
        <end position="31"/>
    </location>
</feature>
<keyword evidence="1" id="KW-0812">Transmembrane</keyword>
<evidence type="ECO:0000256" key="1">
    <source>
        <dbReference type="SAM" id="Phobius"/>
    </source>
</evidence>
<evidence type="ECO:0000259" key="2">
    <source>
        <dbReference type="PROSITE" id="PS51352"/>
    </source>
</evidence>
<dbReference type="EMBL" id="MN448294">
    <property type="protein sequence ID" value="QFG74816.1"/>
    <property type="molecule type" value="Genomic_DNA"/>
</dbReference>
<dbReference type="CDD" id="cd02961">
    <property type="entry name" value="PDI_a_family"/>
    <property type="match status" value="1"/>
</dbReference>
<sequence>MFSNVLKHLNMKFVIIILLVILLIMIMMYLYNKYFSKSPSYVANREFIKTPKSDKPLPPHPPHDEKPKKYAYLKLFCVKWCPYCNKLLQSGVYDEFYKENYKKEINGYTLLINKLDCTDENDPIMRKAISDYNITGFPTIKLEKDGKNNPDDAIDFDADPTLENLNKFVHTAL</sequence>
<keyword evidence="1" id="KW-0472">Membrane</keyword>
<organism evidence="3">
    <name type="scientific">Megaviridae environmental sample</name>
    <dbReference type="NCBI Taxonomy" id="1737588"/>
    <lineage>
        <taxon>Viruses</taxon>
        <taxon>Varidnaviria</taxon>
        <taxon>Bamfordvirae</taxon>
        <taxon>Nucleocytoviricota</taxon>
        <taxon>Megaviricetes</taxon>
        <taxon>Imitervirales</taxon>
        <taxon>Mimiviridae</taxon>
        <taxon>environmental samples</taxon>
    </lineage>
</organism>
<dbReference type="PROSITE" id="PS51352">
    <property type="entry name" value="THIOREDOXIN_2"/>
    <property type="match status" value="1"/>
</dbReference>
<dbReference type="InterPro" id="IPR036249">
    <property type="entry name" value="Thioredoxin-like_sf"/>
</dbReference>
<accession>A0A5J6VKT6</accession>
<name>A0A5J6VKT6_9VIRU</name>
<dbReference type="Pfam" id="PF00085">
    <property type="entry name" value="Thioredoxin"/>
    <property type="match status" value="1"/>
</dbReference>
<evidence type="ECO:0000313" key="3">
    <source>
        <dbReference type="EMBL" id="QFG74816.1"/>
    </source>
</evidence>
<keyword evidence="1" id="KW-1133">Transmembrane helix</keyword>
<reference evidence="3" key="1">
    <citation type="journal article" date="2019" name="Philos. Trans. R. Soc. Lond., B, Biol. Sci.">
        <title>Targeted metagenomic recovery of four divergent viruses reveals shared and distinctive characteristics of giant viruses of marine eukaryotes.</title>
        <authorList>
            <person name="Needham D.M."/>
            <person name="Poirier C."/>
            <person name="Hehenberger E."/>
            <person name="Jimenez V."/>
            <person name="Swalwell J.E."/>
            <person name="Santoro A.E."/>
            <person name="Worden A.Z."/>
        </authorList>
    </citation>
    <scope>NUCLEOTIDE SEQUENCE</scope>
    <source>
        <strain evidence="3">OPacV-421</strain>
    </source>
</reference>
<dbReference type="Gene3D" id="3.40.30.10">
    <property type="entry name" value="Glutaredoxin"/>
    <property type="match status" value="1"/>
</dbReference>
<proteinExistence type="predicted"/>
<protein>
    <recommendedName>
        <fullName evidence="2">Thioredoxin domain-containing protein</fullName>
    </recommendedName>
</protein>
<feature type="domain" description="Thioredoxin" evidence="2">
    <location>
        <begin position="46"/>
        <end position="173"/>
    </location>
</feature>
<dbReference type="InterPro" id="IPR013766">
    <property type="entry name" value="Thioredoxin_domain"/>
</dbReference>